<keyword evidence="1" id="KW-0812">Transmembrane</keyword>
<protein>
    <recommendedName>
        <fullName evidence="4">Holin</fullName>
    </recommendedName>
</protein>
<sequence>MDSETMYELAGMLFVVFLIGFAVVLLVSLTKVWQTRIKTSKEEVYQKLAAEAIEVQKASNTHQEKLTADMKEIKEKVASMEKMLKEVE</sequence>
<evidence type="ECO:0000256" key="1">
    <source>
        <dbReference type="SAM" id="Phobius"/>
    </source>
</evidence>
<comment type="caution">
    <text evidence="2">The sequence shown here is derived from an EMBL/GenBank/DDBJ whole genome shotgun (WGS) entry which is preliminary data.</text>
</comment>
<accession>A0A941E036</accession>
<evidence type="ECO:0008006" key="4">
    <source>
        <dbReference type="Google" id="ProtNLM"/>
    </source>
</evidence>
<name>A0A941E036_9BACI</name>
<dbReference type="AlphaFoldDB" id="A0A941E036"/>
<dbReference type="EMBL" id="JAGSOT010000028">
    <property type="protein sequence ID" value="MBR7796508.1"/>
    <property type="molecule type" value="Genomic_DNA"/>
</dbReference>
<keyword evidence="1" id="KW-0472">Membrane</keyword>
<dbReference type="RefSeq" id="WP_026679883.1">
    <property type="nucleotide sequence ID" value="NZ_BAAACY010000040.1"/>
</dbReference>
<keyword evidence="1" id="KW-1133">Transmembrane helix</keyword>
<gene>
    <name evidence="2" type="ORF">KCX74_10710</name>
</gene>
<proteinExistence type="predicted"/>
<reference evidence="2" key="1">
    <citation type="submission" date="2021-04" db="EMBL/GenBank/DDBJ databases">
        <title>Isolation and polyphasic classification of algal microorganism.</title>
        <authorList>
            <person name="Wang S."/>
        </authorList>
    </citation>
    <scope>NUCLEOTIDE SEQUENCE</scope>
    <source>
        <strain evidence="2">720a</strain>
    </source>
</reference>
<dbReference type="Proteomes" id="UP000675284">
    <property type="component" value="Unassembled WGS sequence"/>
</dbReference>
<evidence type="ECO:0000313" key="2">
    <source>
        <dbReference type="EMBL" id="MBR7796508.1"/>
    </source>
</evidence>
<keyword evidence="3" id="KW-1185">Reference proteome</keyword>
<organism evidence="2 3">
    <name type="scientific">Virgibacillus salarius</name>
    <dbReference type="NCBI Taxonomy" id="447199"/>
    <lineage>
        <taxon>Bacteria</taxon>
        <taxon>Bacillati</taxon>
        <taxon>Bacillota</taxon>
        <taxon>Bacilli</taxon>
        <taxon>Bacillales</taxon>
        <taxon>Bacillaceae</taxon>
        <taxon>Virgibacillus</taxon>
    </lineage>
</organism>
<feature type="transmembrane region" description="Helical" evidence="1">
    <location>
        <begin position="12"/>
        <end position="33"/>
    </location>
</feature>
<evidence type="ECO:0000313" key="3">
    <source>
        <dbReference type="Proteomes" id="UP000675284"/>
    </source>
</evidence>